<evidence type="ECO:0000313" key="2">
    <source>
        <dbReference type="Proteomes" id="UP000265719"/>
    </source>
</evidence>
<dbReference type="RefSeq" id="WP_068694202.1">
    <property type="nucleotide sequence ID" value="NZ_CP063196.1"/>
</dbReference>
<proteinExistence type="predicted"/>
<name>A0A399G017_9ACTN</name>
<sequence>MRTLRLGEYEIEVVDFEDVTAAERVIEFRFSGDRKSSSFAAVVVPEGGGWSSAVLSIDPQFGDVPAALMAVLMEVAREMIEAK</sequence>
<dbReference type="OrthoDB" id="4313520at2"/>
<organism evidence="1 2">
    <name type="scientific">Thermobifida halotolerans</name>
    <dbReference type="NCBI Taxonomy" id="483545"/>
    <lineage>
        <taxon>Bacteria</taxon>
        <taxon>Bacillati</taxon>
        <taxon>Actinomycetota</taxon>
        <taxon>Actinomycetes</taxon>
        <taxon>Streptosporangiales</taxon>
        <taxon>Nocardiopsidaceae</taxon>
        <taxon>Thermobifida</taxon>
    </lineage>
</organism>
<dbReference type="Proteomes" id="UP000265719">
    <property type="component" value="Chromosome"/>
</dbReference>
<dbReference type="EMBL" id="CP063196">
    <property type="protein sequence ID" value="UOE21311.1"/>
    <property type="molecule type" value="Genomic_DNA"/>
</dbReference>
<accession>A0A399G017</accession>
<keyword evidence="2" id="KW-1185">Reference proteome</keyword>
<evidence type="ECO:0000313" key="1">
    <source>
        <dbReference type="EMBL" id="UOE21311.1"/>
    </source>
</evidence>
<dbReference type="KEGG" id="thao:NI17_009360"/>
<dbReference type="AlphaFoldDB" id="A0A399G017"/>
<gene>
    <name evidence="1" type="ORF">NI17_009360</name>
</gene>
<protein>
    <submittedName>
        <fullName evidence="1">Uncharacterized protein</fullName>
    </submittedName>
</protein>
<reference evidence="1" key="1">
    <citation type="submission" date="2020-10" db="EMBL/GenBank/DDBJ databases">
        <title>De novo genome project of the cellulose decomposer Thermobifida halotolerans type strain.</title>
        <authorList>
            <person name="Nagy I."/>
            <person name="Horvath B."/>
            <person name="Kukolya J."/>
            <person name="Nagy I."/>
            <person name="Orsini M."/>
        </authorList>
    </citation>
    <scope>NUCLEOTIDE SEQUENCE</scope>
    <source>
        <strain evidence="1">DSM 44931</strain>
    </source>
</reference>